<sequence length="385" mass="40827">MKVWLTLALAMAGLAPVSAQAPAGAPDYTEDESWLCRPDRIDACATDQSVSVIESDGTTRVEPLVPDTDRAFDCFYVYPTVSLDQGANSDMVAGPEERRVAHAQAARFRQHCRVFAPLYRQITLTALREMVERGEARRPVAAAAVAFGDVAAAWRSYLAQDNGGRGVVLIGHSQGSGMLKQLLEAMPESERGRVISALLIGTNVERATDDPARGEIAWMPPCTRADQYGCLVSYVTFRADAPPPAGSRFGRARGAGNAVLCVDPAALMGHGESARAIFSTGGVGTSSKPMTEWVAGRPLPTTGFTAVPGLISTECVDADGAQYLAVTVNGDPADPRVDDITGDVFVGETRLDDWGLHLIDMPVAMGDLVALTARQHAAWAAAQGE</sequence>
<dbReference type="EMBL" id="CP144918">
    <property type="protein sequence ID" value="WWA47665.1"/>
    <property type="molecule type" value="Genomic_DNA"/>
</dbReference>
<feature type="chain" id="PRO_5045820654" evidence="1">
    <location>
        <begin position="22"/>
        <end position="385"/>
    </location>
</feature>
<evidence type="ECO:0000313" key="3">
    <source>
        <dbReference type="Proteomes" id="UP001335183"/>
    </source>
</evidence>
<dbReference type="SUPFAM" id="SSF53474">
    <property type="entry name" value="alpha/beta-Hydrolases"/>
    <property type="match status" value="1"/>
</dbReference>
<keyword evidence="3" id="KW-1185">Reference proteome</keyword>
<evidence type="ECO:0000256" key="1">
    <source>
        <dbReference type="SAM" id="SignalP"/>
    </source>
</evidence>
<reference evidence="2 3" key="1">
    <citation type="submission" date="2024-02" db="EMBL/GenBank/DDBJ databases">
        <title>The whole genome sequence of five bacterial samples isolated from Abu Dhabi Sabkha-shore region.</title>
        <authorList>
            <person name="Sudalaimuthuasari N."/>
            <person name="Sarfraz B."/>
            <person name="Tuyisabe J.D."/>
            <person name="Mugisha Ntwali L.D.M."/>
            <person name="Ali A.I.A.A."/>
            <person name="Almansoori S.Z.A."/>
            <person name="Alajami H.S.A."/>
            <person name="Almeqbaali A.A.S."/>
            <person name="Kundu B."/>
            <person name="Saeed E.E."/>
            <person name="Sukumarinath V."/>
            <person name="Mishra A.K."/>
            <person name="Hazzouri K.M."/>
            <person name="Almaskari R."/>
            <person name="Sharma A.K."/>
            <person name="Amiri K.M.A."/>
        </authorList>
    </citation>
    <scope>NUCLEOTIDE SEQUENCE [LARGE SCALE GENOMIC DNA]</scope>
    <source>
        <strain evidence="3">kcgeb_sd</strain>
    </source>
</reference>
<accession>A0ABZ2D3P1</accession>
<gene>
    <name evidence="2" type="ORF">V5F89_01790</name>
</gene>
<name>A0ABZ2D3P1_9SPHN</name>
<protein>
    <submittedName>
        <fullName evidence="2">DUF3089 domain-containing protein</fullName>
    </submittedName>
</protein>
<dbReference type="InterPro" id="IPR021440">
    <property type="entry name" value="DUF3089"/>
</dbReference>
<dbReference type="RefSeq" id="WP_338446554.1">
    <property type="nucleotide sequence ID" value="NZ_CP144918.1"/>
</dbReference>
<proteinExistence type="predicted"/>
<dbReference type="Pfam" id="PF11288">
    <property type="entry name" value="DUF3089"/>
    <property type="match status" value="1"/>
</dbReference>
<dbReference type="InterPro" id="IPR029058">
    <property type="entry name" value="AB_hydrolase_fold"/>
</dbReference>
<keyword evidence="1" id="KW-0732">Signal</keyword>
<feature type="signal peptide" evidence="1">
    <location>
        <begin position="1"/>
        <end position="21"/>
    </location>
</feature>
<evidence type="ECO:0000313" key="2">
    <source>
        <dbReference type="EMBL" id="WWA47665.1"/>
    </source>
</evidence>
<dbReference type="Proteomes" id="UP001335183">
    <property type="component" value="Chromosome"/>
</dbReference>
<organism evidence="2 3">
    <name type="scientific">Pelagerythrobacter marensis</name>
    <dbReference type="NCBI Taxonomy" id="543877"/>
    <lineage>
        <taxon>Bacteria</taxon>
        <taxon>Pseudomonadati</taxon>
        <taxon>Pseudomonadota</taxon>
        <taxon>Alphaproteobacteria</taxon>
        <taxon>Sphingomonadales</taxon>
        <taxon>Erythrobacteraceae</taxon>
        <taxon>Pelagerythrobacter</taxon>
    </lineage>
</organism>